<comment type="caution">
    <text evidence="2">The sequence shown here is derived from an EMBL/GenBank/DDBJ whole genome shotgun (WGS) entry which is preliminary data.</text>
</comment>
<dbReference type="InterPro" id="IPR022742">
    <property type="entry name" value="Hydrolase_4"/>
</dbReference>
<proteinExistence type="predicted"/>
<keyword evidence="3" id="KW-1185">Reference proteome</keyword>
<evidence type="ECO:0000313" key="2">
    <source>
        <dbReference type="EMBL" id="MBB4141761.1"/>
    </source>
</evidence>
<protein>
    <submittedName>
        <fullName evidence="2">Alpha-beta hydrolase superfamily lysophospholipase</fullName>
    </submittedName>
</protein>
<dbReference type="AlphaFoldDB" id="A0A7W6LF18"/>
<dbReference type="InterPro" id="IPR029058">
    <property type="entry name" value="AB_hydrolase_fold"/>
</dbReference>
<dbReference type="SUPFAM" id="SSF53474">
    <property type="entry name" value="alpha/beta-Hydrolases"/>
    <property type="match status" value="1"/>
</dbReference>
<reference evidence="2 3" key="1">
    <citation type="submission" date="2020-08" db="EMBL/GenBank/DDBJ databases">
        <title>Genomic Encyclopedia of Type Strains, Phase IV (KMG-IV): sequencing the most valuable type-strain genomes for metagenomic binning, comparative biology and taxonomic classification.</title>
        <authorList>
            <person name="Goeker M."/>
        </authorList>
    </citation>
    <scope>NUCLEOTIDE SEQUENCE [LARGE SCALE GENOMIC DNA]</scope>
    <source>
        <strain evidence="2 3">DSM 29514</strain>
    </source>
</reference>
<evidence type="ECO:0000259" key="1">
    <source>
        <dbReference type="Pfam" id="PF12146"/>
    </source>
</evidence>
<gene>
    <name evidence="2" type="ORF">GGQ72_000260</name>
</gene>
<name>A0A7W6LF18_9HYPH</name>
<dbReference type="GO" id="GO:0016787">
    <property type="term" value="F:hydrolase activity"/>
    <property type="evidence" value="ECO:0007669"/>
    <property type="project" value="UniProtKB-KW"/>
</dbReference>
<feature type="domain" description="Serine aminopeptidase S33" evidence="1">
    <location>
        <begin position="26"/>
        <end position="289"/>
    </location>
</feature>
<sequence>MFESIERLKSGTSADLALRHQQAVGEPKGVIQICHGLAEHSGRYEQFARAMAQQGFAVYAHDHRGHGHTKAADAPVGRFAKEDGIGKVIADVTAVTDHAKAAYPDLPIFLFGHSMGGLIALNTAVSHPRTYSGIAIWNTNFAVGAMGRLAQVVLKTERALKGSDVPSLILPKLTFETWGKSMPDSKTQADWLSRDRSEVEAYEADPLCGFDVSISMWLDVFELTFRGTEASLLSRLPKALPFHLVGGGQDPATEKAKAIDWLSHRLARAGFTNVHKRIYPLMRHETLKEIGREEAMQEFSDWMSATLSRPTAPIQALSTGMMS</sequence>
<dbReference type="Proteomes" id="UP000519897">
    <property type="component" value="Unassembled WGS sequence"/>
</dbReference>
<dbReference type="EMBL" id="JACIEC010000001">
    <property type="protein sequence ID" value="MBB4141761.1"/>
    <property type="molecule type" value="Genomic_DNA"/>
</dbReference>
<organism evidence="2 3">
    <name type="scientific">Rhizobium rhizoryzae</name>
    <dbReference type="NCBI Taxonomy" id="451876"/>
    <lineage>
        <taxon>Bacteria</taxon>
        <taxon>Pseudomonadati</taxon>
        <taxon>Pseudomonadota</taxon>
        <taxon>Alphaproteobacteria</taxon>
        <taxon>Hyphomicrobiales</taxon>
        <taxon>Rhizobiaceae</taxon>
        <taxon>Rhizobium/Agrobacterium group</taxon>
        <taxon>Rhizobium</taxon>
    </lineage>
</organism>
<dbReference type="InterPro" id="IPR051044">
    <property type="entry name" value="MAG_DAG_Lipase"/>
</dbReference>
<dbReference type="Gene3D" id="3.40.50.1820">
    <property type="entry name" value="alpha/beta hydrolase"/>
    <property type="match status" value="1"/>
</dbReference>
<dbReference type="Pfam" id="PF12146">
    <property type="entry name" value="Hydrolase_4"/>
    <property type="match status" value="1"/>
</dbReference>
<evidence type="ECO:0000313" key="3">
    <source>
        <dbReference type="Proteomes" id="UP000519897"/>
    </source>
</evidence>
<accession>A0A7W6LF18</accession>
<keyword evidence="2" id="KW-0378">Hydrolase</keyword>
<dbReference type="RefSeq" id="WP_165135393.1">
    <property type="nucleotide sequence ID" value="NZ_CP049250.1"/>
</dbReference>
<dbReference type="PANTHER" id="PTHR11614">
    <property type="entry name" value="PHOSPHOLIPASE-RELATED"/>
    <property type="match status" value="1"/>
</dbReference>